<evidence type="ECO:0000256" key="1">
    <source>
        <dbReference type="SAM" id="MobiDB-lite"/>
    </source>
</evidence>
<proteinExistence type="predicted"/>
<dbReference type="EnsemblMetazoa" id="CJA12078.1">
    <property type="protein sequence ID" value="CJA12078.1"/>
    <property type="gene ID" value="WBGene00131282"/>
</dbReference>
<dbReference type="AlphaFoldDB" id="A0A2Q4RXP6"/>
<evidence type="ECO:0000313" key="3">
    <source>
        <dbReference type="Proteomes" id="UP000005237"/>
    </source>
</evidence>
<reference evidence="2" key="2">
    <citation type="submission" date="2022-06" db="UniProtKB">
        <authorList>
            <consortium name="EnsemblMetazoa"/>
        </authorList>
    </citation>
    <scope>IDENTIFICATION</scope>
    <source>
        <strain evidence="2">DF5081</strain>
    </source>
</reference>
<sequence length="113" mass="12582">MPSKSHKQVARQRQAAAAKNAARAEAERARKVADVQKTVKPLIDFVGQENLGFDERIDRLAGLLDTFDKELAAVKERIARWPEDRKREAAELESLSSPAKKSNGKTEDQGGRK</sequence>
<dbReference type="FunCoup" id="A0A2Q4RXP6">
    <property type="interactions" value="1607"/>
</dbReference>
<feature type="compositionally biased region" description="Basic residues" evidence="1">
    <location>
        <begin position="1"/>
        <end position="10"/>
    </location>
</feature>
<reference evidence="3" key="1">
    <citation type="submission" date="2010-08" db="EMBL/GenBank/DDBJ databases">
        <authorList>
            <consortium name="Caenorhabditis japonica Sequencing Consortium"/>
            <person name="Wilson R.K."/>
        </authorList>
    </citation>
    <scope>NUCLEOTIDE SEQUENCE [LARGE SCALE GENOMIC DNA]</scope>
    <source>
        <strain evidence="3">DF5081</strain>
    </source>
</reference>
<evidence type="ECO:0000313" key="2">
    <source>
        <dbReference type="EnsemblMetazoa" id="CJA12078.1"/>
    </source>
</evidence>
<name>A0A2Q4RXP6_CAEJA</name>
<dbReference type="Proteomes" id="UP000005237">
    <property type="component" value="Unassembled WGS sequence"/>
</dbReference>
<organism evidence="2 3">
    <name type="scientific">Caenorhabditis japonica</name>
    <dbReference type="NCBI Taxonomy" id="281687"/>
    <lineage>
        <taxon>Eukaryota</taxon>
        <taxon>Metazoa</taxon>
        <taxon>Ecdysozoa</taxon>
        <taxon>Nematoda</taxon>
        <taxon>Chromadorea</taxon>
        <taxon>Rhabditida</taxon>
        <taxon>Rhabditina</taxon>
        <taxon>Rhabditomorpha</taxon>
        <taxon>Rhabditoidea</taxon>
        <taxon>Rhabditidae</taxon>
        <taxon>Peloderinae</taxon>
        <taxon>Caenorhabditis</taxon>
    </lineage>
</organism>
<dbReference type="EnsemblMetazoa" id="CJA17545.1">
    <property type="protein sequence ID" value="CJA17545.1"/>
    <property type="gene ID" value="WBGene00136749"/>
</dbReference>
<feature type="region of interest" description="Disordered" evidence="1">
    <location>
        <begin position="82"/>
        <end position="113"/>
    </location>
</feature>
<keyword evidence="3" id="KW-1185">Reference proteome</keyword>
<feature type="compositionally biased region" description="Low complexity" evidence="1">
    <location>
        <begin position="11"/>
        <end position="21"/>
    </location>
</feature>
<feature type="compositionally biased region" description="Basic and acidic residues" evidence="1">
    <location>
        <begin position="104"/>
        <end position="113"/>
    </location>
</feature>
<dbReference type="InParanoid" id="A0A2Q4RXP6"/>
<feature type="region of interest" description="Disordered" evidence="1">
    <location>
        <begin position="1"/>
        <end position="33"/>
    </location>
</feature>
<protein>
    <submittedName>
        <fullName evidence="2">Uncharacterized protein</fullName>
    </submittedName>
</protein>
<accession>A0A2Q4RXP6</accession>
<feature type="compositionally biased region" description="Basic and acidic residues" evidence="1">
    <location>
        <begin position="22"/>
        <end position="33"/>
    </location>
</feature>